<protein>
    <submittedName>
        <fullName evidence="5">Peptide/nickel transport system substrate-binding protein</fullName>
    </submittedName>
</protein>
<evidence type="ECO:0000259" key="4">
    <source>
        <dbReference type="Pfam" id="PF00496"/>
    </source>
</evidence>
<evidence type="ECO:0000256" key="2">
    <source>
        <dbReference type="ARBA" id="ARBA00005695"/>
    </source>
</evidence>
<gene>
    <name evidence="5" type="ORF">J3R73_000258</name>
</gene>
<evidence type="ECO:0000256" key="3">
    <source>
        <dbReference type="ARBA" id="ARBA00022729"/>
    </source>
</evidence>
<dbReference type="Gene3D" id="3.10.105.10">
    <property type="entry name" value="Dipeptide-binding Protein, Domain 3"/>
    <property type="match status" value="1"/>
</dbReference>
<comment type="similarity">
    <text evidence="2">Belongs to the bacterial solute-binding protein 5 family.</text>
</comment>
<dbReference type="SUPFAM" id="SSF53850">
    <property type="entry name" value="Periplasmic binding protein-like II"/>
    <property type="match status" value="1"/>
</dbReference>
<comment type="subcellular location">
    <subcellularLocation>
        <location evidence="1">Periplasm</location>
    </subcellularLocation>
</comment>
<dbReference type="Gene3D" id="3.40.190.10">
    <property type="entry name" value="Periplasmic binding protein-like II"/>
    <property type="match status" value="1"/>
</dbReference>
<organism evidence="5 6">
    <name type="scientific">Labrys monachus</name>
    <dbReference type="NCBI Taxonomy" id="217067"/>
    <lineage>
        <taxon>Bacteria</taxon>
        <taxon>Pseudomonadati</taxon>
        <taxon>Pseudomonadota</taxon>
        <taxon>Alphaproteobacteria</taxon>
        <taxon>Hyphomicrobiales</taxon>
        <taxon>Xanthobacteraceae</taxon>
        <taxon>Labrys</taxon>
    </lineage>
</organism>
<dbReference type="Proteomes" id="UP001237448">
    <property type="component" value="Unassembled WGS sequence"/>
</dbReference>
<feature type="domain" description="Solute-binding protein family 5" evidence="4">
    <location>
        <begin position="98"/>
        <end position="442"/>
    </location>
</feature>
<dbReference type="PIRSF" id="PIRSF002741">
    <property type="entry name" value="MppA"/>
    <property type="match status" value="1"/>
</dbReference>
<evidence type="ECO:0000313" key="6">
    <source>
        <dbReference type="Proteomes" id="UP001237448"/>
    </source>
</evidence>
<dbReference type="Pfam" id="PF00496">
    <property type="entry name" value="SBP_bac_5"/>
    <property type="match status" value="1"/>
</dbReference>
<dbReference type="InterPro" id="IPR030678">
    <property type="entry name" value="Peptide/Ni-bd"/>
</dbReference>
<name>A0ABU0F7Q2_9HYPH</name>
<reference evidence="5 6" key="1">
    <citation type="submission" date="2023-07" db="EMBL/GenBank/DDBJ databases">
        <title>Genomic Encyclopedia of Type Strains, Phase IV (KMG-IV): sequencing the most valuable type-strain genomes for metagenomic binning, comparative biology and taxonomic classification.</title>
        <authorList>
            <person name="Goeker M."/>
        </authorList>
    </citation>
    <scope>NUCLEOTIDE SEQUENCE [LARGE SCALE GENOMIC DNA]</scope>
    <source>
        <strain evidence="5 6">DSM 5896</strain>
    </source>
</reference>
<dbReference type="CDD" id="cd08503">
    <property type="entry name" value="PBP2_NikA_DppA_OppA_like_17"/>
    <property type="match status" value="1"/>
</dbReference>
<sequence>MTKTDDQMPEGGKPGLSRRRFMECAAALGLAAPFAASFLGAGPARAEPKQGGTARFAINDGTQTDSYNPASWLTSFAQAAFGGTLCNGLTEIAVDGSVKPDLAESYSASPDLKTWTFKLRPGLAFHDGRAVTATDVIESFRHHMGPKSTSAAKALVDAIADIKADGAGTVVFTLSGGNADFPFLVSDNHLAIMPAKAGGGIEWEKGIATGPFKIVDFQPGISLKMTRNPKYHKPGLPYFDAVEFVSIIDVAARTNALVTGEIDYMVDADIKTLTMLERNPAVEISKVAGVRHFTFDMNTKVAPFDNADFRMAMKYAIDREEILAKAFLGNARVANDNPVAAQIKFAVDPKPAHAYDVEKAKSYLAASGLKDVTVDLSVADTAFPGAVDAALLFKEQAAKAGITINVIREADDGYWDNIWQHKPFVGTDWLGKPTIDSLFTTVYASDGPWNDTGWANAHFDDLLKTARGEADEAKRASMYAEMQQMIHDEGGAIVIVYAYFIDALSRKIGHGPIGNMLQCDNFRMAERWWTA</sequence>
<comment type="caution">
    <text evidence="5">The sequence shown here is derived from an EMBL/GenBank/DDBJ whole genome shotgun (WGS) entry which is preliminary data.</text>
</comment>
<dbReference type="PROSITE" id="PS51318">
    <property type="entry name" value="TAT"/>
    <property type="match status" value="1"/>
</dbReference>
<dbReference type="InterPro" id="IPR039424">
    <property type="entry name" value="SBP_5"/>
</dbReference>
<evidence type="ECO:0000256" key="1">
    <source>
        <dbReference type="ARBA" id="ARBA00004418"/>
    </source>
</evidence>
<dbReference type="EMBL" id="JAUSVK010000001">
    <property type="protein sequence ID" value="MDQ0390466.1"/>
    <property type="molecule type" value="Genomic_DNA"/>
</dbReference>
<dbReference type="PANTHER" id="PTHR30290">
    <property type="entry name" value="PERIPLASMIC BINDING COMPONENT OF ABC TRANSPORTER"/>
    <property type="match status" value="1"/>
</dbReference>
<proteinExistence type="inferred from homology"/>
<accession>A0ABU0F7Q2</accession>
<keyword evidence="6" id="KW-1185">Reference proteome</keyword>
<dbReference type="Gene3D" id="3.90.76.10">
    <property type="entry name" value="Dipeptide-binding Protein, Domain 1"/>
    <property type="match status" value="1"/>
</dbReference>
<dbReference type="InterPro" id="IPR006311">
    <property type="entry name" value="TAT_signal"/>
</dbReference>
<keyword evidence="3" id="KW-0732">Signal</keyword>
<dbReference type="PANTHER" id="PTHR30290:SF38">
    <property type="entry name" value="D,D-DIPEPTIDE-BINDING PERIPLASMIC PROTEIN DDPA-RELATED"/>
    <property type="match status" value="1"/>
</dbReference>
<evidence type="ECO:0000313" key="5">
    <source>
        <dbReference type="EMBL" id="MDQ0390466.1"/>
    </source>
</evidence>
<dbReference type="InterPro" id="IPR000914">
    <property type="entry name" value="SBP_5_dom"/>
</dbReference>
<dbReference type="RefSeq" id="WP_307421647.1">
    <property type="nucleotide sequence ID" value="NZ_JAUSVK010000001.1"/>
</dbReference>